<gene>
    <name evidence="3" type="ORF">BRAFLDRAFT_63376</name>
</gene>
<reference evidence="3" key="1">
    <citation type="journal article" date="2008" name="Nature">
        <title>The amphioxus genome and the evolution of the chordate karyotype.</title>
        <authorList>
            <consortium name="US DOE Joint Genome Institute (JGI-PGF)"/>
            <person name="Putnam N.H."/>
            <person name="Butts T."/>
            <person name="Ferrier D.E.K."/>
            <person name="Furlong R.F."/>
            <person name="Hellsten U."/>
            <person name="Kawashima T."/>
            <person name="Robinson-Rechavi M."/>
            <person name="Shoguchi E."/>
            <person name="Terry A."/>
            <person name="Yu J.-K."/>
            <person name="Benito-Gutierrez E.L."/>
            <person name="Dubchak I."/>
            <person name="Garcia-Fernandez J."/>
            <person name="Gibson-Brown J.J."/>
            <person name="Grigoriev I.V."/>
            <person name="Horton A.C."/>
            <person name="de Jong P.J."/>
            <person name="Jurka J."/>
            <person name="Kapitonov V.V."/>
            <person name="Kohara Y."/>
            <person name="Kuroki Y."/>
            <person name="Lindquist E."/>
            <person name="Lucas S."/>
            <person name="Osoegawa K."/>
            <person name="Pennacchio L.A."/>
            <person name="Salamov A.A."/>
            <person name="Satou Y."/>
            <person name="Sauka-Spengler T."/>
            <person name="Schmutz J."/>
            <person name="Shin-I T."/>
            <person name="Toyoda A."/>
            <person name="Bronner-Fraser M."/>
            <person name="Fujiyama A."/>
            <person name="Holland L.Z."/>
            <person name="Holland P.W.H."/>
            <person name="Satoh N."/>
            <person name="Rokhsar D.S."/>
        </authorList>
    </citation>
    <scope>NUCLEOTIDE SEQUENCE [LARGE SCALE GENOMIC DNA]</scope>
    <source>
        <strain evidence="3">S238N-H82</strain>
        <tissue evidence="3">Testes</tissue>
    </source>
</reference>
<protein>
    <submittedName>
        <fullName evidence="3">Uncharacterized protein</fullName>
    </submittedName>
</protein>
<feature type="compositionally biased region" description="Low complexity" evidence="1">
    <location>
        <begin position="201"/>
        <end position="210"/>
    </location>
</feature>
<evidence type="ECO:0000256" key="1">
    <source>
        <dbReference type="SAM" id="MobiDB-lite"/>
    </source>
</evidence>
<feature type="region of interest" description="Disordered" evidence="1">
    <location>
        <begin position="180"/>
        <end position="210"/>
    </location>
</feature>
<feature type="transmembrane region" description="Helical" evidence="2">
    <location>
        <begin position="287"/>
        <end position="308"/>
    </location>
</feature>
<sequence>MKKLPSIEELVLIRSMTYDETYSATAVNVPASHRAQSCAHGLLLVISLSRCCHAVYTDGFTVLRLSIGVERQGKRRKSVLTPKKVPASRLVVGLAWDSPMCTMNFLSLIGPYIGQTTSSHVDLLPTYCNGWVESLDSLSELVSQTQMGEKLNKDINANGDLSTTPPVAAEPEEIFVLPGTVTTDDRGGLSPSTERLDDARSSTSRPSSVASGMLPGYRTISASIGMGNVAIETLSVRDPVFDDTIDYEDECNDRVFTQINTYTHQQIFQEQEKYDGNECSLDMIARYVGIVLLVGFIIGVIVAIVLAVGK</sequence>
<accession>C3ZSN7</accession>
<dbReference type="InParanoid" id="C3ZSN7"/>
<evidence type="ECO:0000313" key="3">
    <source>
        <dbReference type="EMBL" id="EEN44439.1"/>
    </source>
</evidence>
<organism>
    <name type="scientific">Branchiostoma floridae</name>
    <name type="common">Florida lancelet</name>
    <name type="synonym">Amphioxus</name>
    <dbReference type="NCBI Taxonomy" id="7739"/>
    <lineage>
        <taxon>Eukaryota</taxon>
        <taxon>Metazoa</taxon>
        <taxon>Chordata</taxon>
        <taxon>Cephalochordata</taxon>
        <taxon>Leptocardii</taxon>
        <taxon>Amphioxiformes</taxon>
        <taxon>Branchiostomatidae</taxon>
        <taxon>Branchiostoma</taxon>
    </lineage>
</organism>
<evidence type="ECO:0000256" key="2">
    <source>
        <dbReference type="SAM" id="Phobius"/>
    </source>
</evidence>
<dbReference type="EMBL" id="GG666674">
    <property type="protein sequence ID" value="EEN44439.1"/>
    <property type="molecule type" value="Genomic_DNA"/>
</dbReference>
<proteinExistence type="predicted"/>
<keyword evidence="2" id="KW-0812">Transmembrane</keyword>
<dbReference type="AlphaFoldDB" id="C3ZSN7"/>
<name>C3ZSN7_BRAFL</name>
<keyword evidence="2" id="KW-1133">Transmembrane helix</keyword>
<keyword evidence="2" id="KW-0472">Membrane</keyword>